<dbReference type="InterPro" id="IPR011009">
    <property type="entry name" value="Kinase-like_dom_sf"/>
</dbReference>
<dbReference type="GO" id="GO:0004674">
    <property type="term" value="F:protein serine/threonine kinase activity"/>
    <property type="evidence" value="ECO:0007669"/>
    <property type="project" value="TreeGrafter"/>
</dbReference>
<keyword evidence="2" id="KW-0067">ATP-binding</keyword>
<dbReference type="VEuPathDB" id="TriTrypDB:TcIL3000_10_1670"/>
<dbReference type="Pfam" id="PF00069">
    <property type="entry name" value="Pkinase"/>
    <property type="match status" value="1"/>
</dbReference>
<dbReference type="PANTHER" id="PTHR24346:SF30">
    <property type="entry name" value="MATERNAL EMBRYONIC LEUCINE ZIPPER KINASE"/>
    <property type="match status" value="1"/>
</dbReference>
<evidence type="ECO:0000256" key="2">
    <source>
        <dbReference type="ARBA" id="ARBA00022840"/>
    </source>
</evidence>
<dbReference type="PANTHER" id="PTHR24346">
    <property type="entry name" value="MAP/MICROTUBULE AFFINITY-REGULATING KINASE"/>
    <property type="match status" value="1"/>
</dbReference>
<proteinExistence type="predicted"/>
<gene>
    <name evidence="4" type="ORF">TCIL3000_10_1670</name>
</gene>
<name>G0UVJ2_TRYCI</name>
<accession>G0UVJ2</accession>
<dbReference type="SUPFAM" id="SSF56112">
    <property type="entry name" value="Protein kinase-like (PK-like)"/>
    <property type="match status" value="1"/>
</dbReference>
<evidence type="ECO:0000313" key="4">
    <source>
        <dbReference type="EMBL" id="CCC93408.1"/>
    </source>
</evidence>
<evidence type="ECO:0000256" key="1">
    <source>
        <dbReference type="ARBA" id="ARBA00022741"/>
    </source>
</evidence>
<dbReference type="PROSITE" id="PS50011">
    <property type="entry name" value="PROTEIN_KINASE_DOM"/>
    <property type="match status" value="1"/>
</dbReference>
<dbReference type="EMBL" id="HE575323">
    <property type="protein sequence ID" value="CCC93408.1"/>
    <property type="molecule type" value="Genomic_DNA"/>
</dbReference>
<reference evidence="4" key="1">
    <citation type="journal article" date="2012" name="Proc. Natl. Acad. Sci. U.S.A.">
        <title>Antigenic diversity is generated by distinct evolutionary mechanisms in African trypanosome species.</title>
        <authorList>
            <person name="Jackson A.P."/>
            <person name="Berry A."/>
            <person name="Aslett M."/>
            <person name="Allison H.C."/>
            <person name="Burton P."/>
            <person name="Vavrova-Anderson J."/>
            <person name="Brown R."/>
            <person name="Browne H."/>
            <person name="Corton N."/>
            <person name="Hauser H."/>
            <person name="Gamble J."/>
            <person name="Gilderthorp R."/>
            <person name="Marcello L."/>
            <person name="McQuillan J."/>
            <person name="Otto T.D."/>
            <person name="Quail M.A."/>
            <person name="Sanders M.J."/>
            <person name="van Tonder A."/>
            <person name="Ginger M.L."/>
            <person name="Field M.C."/>
            <person name="Barry J.D."/>
            <person name="Hertz-Fowler C."/>
            <person name="Berriman M."/>
        </authorList>
    </citation>
    <scope>NUCLEOTIDE SEQUENCE</scope>
    <source>
        <strain evidence="4">IL3000</strain>
    </source>
</reference>
<dbReference type="Gene3D" id="1.10.510.10">
    <property type="entry name" value="Transferase(Phosphotransferase) domain 1"/>
    <property type="match status" value="1"/>
</dbReference>
<evidence type="ECO:0000259" key="3">
    <source>
        <dbReference type="PROSITE" id="PS50011"/>
    </source>
</evidence>
<organism evidence="4">
    <name type="scientific">Trypanosoma congolense (strain IL3000)</name>
    <dbReference type="NCBI Taxonomy" id="1068625"/>
    <lineage>
        <taxon>Eukaryota</taxon>
        <taxon>Discoba</taxon>
        <taxon>Euglenozoa</taxon>
        <taxon>Kinetoplastea</taxon>
        <taxon>Metakinetoplastina</taxon>
        <taxon>Trypanosomatida</taxon>
        <taxon>Trypanosomatidae</taxon>
        <taxon>Trypanosoma</taxon>
        <taxon>Nannomonas</taxon>
    </lineage>
</organism>
<sequence>MNCTVDLPSVPYFGTQLDASGARCGTGAPSCAEATRRISLAGYTHVQQTSSSDTHMTLVAQSQATKEWVHIRVYALEPLRRDVSLRDRVERSVLVGRRVKHPCIVRVVGTFYSRTDLFVVEEYCPGGELLSWVETHCREATTSGEECGRPVGLSTGFVKSVMRDVVSGMNYLHTECGVAHRGIKLENVLLNADNRAKLSNLGTCAVIPADVNTDGTGGLLELCCASRHYAAPEVVMGQAYSGQLADVWAAGVLLFVLLTCRFPFEEVDGSQGSDGSGCNDGALLRRICEADEVLASHPALVRVPDPLAVDLVRNMLRVSTKARLTVEEVLQHPFLSLP</sequence>
<dbReference type="GO" id="GO:0005524">
    <property type="term" value="F:ATP binding"/>
    <property type="evidence" value="ECO:0007669"/>
    <property type="project" value="UniProtKB-KW"/>
</dbReference>
<protein>
    <submittedName>
        <fullName evidence="4">Putative serine/threonine-protein kinase</fullName>
    </submittedName>
</protein>
<dbReference type="GO" id="GO:0005737">
    <property type="term" value="C:cytoplasm"/>
    <property type="evidence" value="ECO:0007669"/>
    <property type="project" value="TreeGrafter"/>
</dbReference>
<keyword evidence="4" id="KW-0808">Transferase</keyword>
<dbReference type="AlphaFoldDB" id="G0UVJ2"/>
<dbReference type="InterPro" id="IPR000719">
    <property type="entry name" value="Prot_kinase_dom"/>
</dbReference>
<keyword evidence="4" id="KW-0418">Kinase</keyword>
<feature type="domain" description="Protein kinase" evidence="3">
    <location>
        <begin position="32"/>
        <end position="335"/>
    </location>
</feature>
<dbReference type="GO" id="GO:0035556">
    <property type="term" value="P:intracellular signal transduction"/>
    <property type="evidence" value="ECO:0007669"/>
    <property type="project" value="TreeGrafter"/>
</dbReference>
<keyword evidence="1" id="KW-0547">Nucleotide-binding</keyword>